<evidence type="ECO:0000313" key="4">
    <source>
        <dbReference type="Proteomes" id="UP000653076"/>
    </source>
</evidence>
<organism evidence="3 4">
    <name type="scientific">Micromonospora qiuiae</name>
    <dbReference type="NCBI Taxonomy" id="502268"/>
    <lineage>
        <taxon>Bacteria</taxon>
        <taxon>Bacillati</taxon>
        <taxon>Actinomycetota</taxon>
        <taxon>Actinomycetes</taxon>
        <taxon>Micromonosporales</taxon>
        <taxon>Micromonosporaceae</taxon>
        <taxon>Micromonospora</taxon>
    </lineage>
</organism>
<feature type="compositionally biased region" description="Basic and acidic residues" evidence="1">
    <location>
        <begin position="77"/>
        <end position="108"/>
    </location>
</feature>
<feature type="compositionally biased region" description="Acidic residues" evidence="1">
    <location>
        <begin position="117"/>
        <end position="131"/>
    </location>
</feature>
<feature type="region of interest" description="Disordered" evidence="1">
    <location>
        <begin position="1"/>
        <end position="131"/>
    </location>
</feature>
<accession>A0ABQ4JGP6</accession>
<dbReference type="InterPro" id="IPR025711">
    <property type="entry name" value="PepSY"/>
</dbReference>
<evidence type="ECO:0000259" key="2">
    <source>
        <dbReference type="Pfam" id="PF03413"/>
    </source>
</evidence>
<sequence length="131" mass="14063">MVGDGRARRRSDPRGTAPRARAVSAARHARPPRSPAGAPRSKGAQSSSGSSTGTPAAQASGGRLELGKRPGGGQITEIERDRENDRPVWEVEIVRGDTEHEIDIDREAGQVVKAEQEPLDDDTDDDDRDDD</sequence>
<reference evidence="3 4" key="1">
    <citation type="submission" date="2021-01" db="EMBL/GenBank/DDBJ databases">
        <title>Whole genome shotgun sequence of Verrucosispora qiuiae NBRC 106684.</title>
        <authorList>
            <person name="Komaki H."/>
            <person name="Tamura T."/>
        </authorList>
    </citation>
    <scope>NUCLEOTIDE SEQUENCE [LARGE SCALE GENOMIC DNA]</scope>
    <source>
        <strain evidence="3 4">NBRC 106684</strain>
    </source>
</reference>
<evidence type="ECO:0000313" key="3">
    <source>
        <dbReference type="EMBL" id="GIJ29770.1"/>
    </source>
</evidence>
<feature type="compositionally biased region" description="Low complexity" evidence="1">
    <location>
        <begin position="35"/>
        <end position="62"/>
    </location>
</feature>
<keyword evidence="4" id="KW-1185">Reference proteome</keyword>
<name>A0ABQ4JGP6_9ACTN</name>
<feature type="domain" description="PepSY" evidence="2">
    <location>
        <begin position="73"/>
        <end position="114"/>
    </location>
</feature>
<evidence type="ECO:0000256" key="1">
    <source>
        <dbReference type="SAM" id="MobiDB-lite"/>
    </source>
</evidence>
<comment type="caution">
    <text evidence="3">The sequence shown here is derived from an EMBL/GenBank/DDBJ whole genome shotgun (WGS) entry which is preliminary data.</text>
</comment>
<dbReference type="EMBL" id="BOPC01000083">
    <property type="protein sequence ID" value="GIJ29770.1"/>
    <property type="molecule type" value="Genomic_DNA"/>
</dbReference>
<dbReference type="Pfam" id="PF03413">
    <property type="entry name" value="PepSY"/>
    <property type="match status" value="1"/>
</dbReference>
<proteinExistence type="predicted"/>
<feature type="compositionally biased region" description="Low complexity" evidence="1">
    <location>
        <begin position="17"/>
        <end position="26"/>
    </location>
</feature>
<gene>
    <name evidence="3" type="ORF">Vqi01_49320</name>
</gene>
<dbReference type="Gene3D" id="3.10.450.40">
    <property type="match status" value="1"/>
</dbReference>
<protein>
    <recommendedName>
        <fullName evidence="2">PepSY domain-containing protein</fullName>
    </recommendedName>
</protein>
<dbReference type="Proteomes" id="UP000653076">
    <property type="component" value="Unassembled WGS sequence"/>
</dbReference>